<sequence length="46" mass="5136">FLKQAIEHYESGLRRGDIHSLAEAAEIAAETELPLLRELIACAEKE</sequence>
<protein>
    <submittedName>
        <fullName evidence="1">Uncharacterized protein</fullName>
    </submittedName>
</protein>
<comment type="caution">
    <text evidence="1">The sequence shown here is derived from an EMBL/GenBank/DDBJ whole genome shotgun (WGS) entry which is preliminary data.</text>
</comment>
<feature type="non-terminal residue" evidence="1">
    <location>
        <position position="1"/>
    </location>
</feature>
<evidence type="ECO:0000313" key="1">
    <source>
        <dbReference type="EMBL" id="GAH96521.1"/>
    </source>
</evidence>
<accession>X1JP73</accession>
<gene>
    <name evidence="1" type="ORF">S03H2_69324</name>
</gene>
<dbReference type="EMBL" id="BARU01045780">
    <property type="protein sequence ID" value="GAH96521.1"/>
    <property type="molecule type" value="Genomic_DNA"/>
</dbReference>
<dbReference type="AlphaFoldDB" id="X1JP73"/>
<organism evidence="1">
    <name type="scientific">marine sediment metagenome</name>
    <dbReference type="NCBI Taxonomy" id="412755"/>
    <lineage>
        <taxon>unclassified sequences</taxon>
        <taxon>metagenomes</taxon>
        <taxon>ecological metagenomes</taxon>
    </lineage>
</organism>
<name>X1JP73_9ZZZZ</name>
<proteinExistence type="predicted"/>
<reference evidence="1" key="1">
    <citation type="journal article" date="2014" name="Front. Microbiol.">
        <title>High frequency of phylogenetically diverse reductive dehalogenase-homologous genes in deep subseafloor sedimentary metagenomes.</title>
        <authorList>
            <person name="Kawai M."/>
            <person name="Futagami T."/>
            <person name="Toyoda A."/>
            <person name="Takaki Y."/>
            <person name="Nishi S."/>
            <person name="Hori S."/>
            <person name="Arai W."/>
            <person name="Tsubouchi T."/>
            <person name="Morono Y."/>
            <person name="Uchiyama I."/>
            <person name="Ito T."/>
            <person name="Fujiyama A."/>
            <person name="Inagaki F."/>
            <person name="Takami H."/>
        </authorList>
    </citation>
    <scope>NUCLEOTIDE SEQUENCE</scope>
    <source>
        <strain evidence="1">Expedition CK06-06</strain>
    </source>
</reference>